<reference evidence="1 2" key="1">
    <citation type="submission" date="2020-06" db="EMBL/GenBank/DDBJ databases">
        <authorList>
            <person name="Li R."/>
            <person name="Bekaert M."/>
        </authorList>
    </citation>
    <scope>NUCLEOTIDE SEQUENCE [LARGE SCALE GENOMIC DNA]</scope>
    <source>
        <strain evidence="2">wild</strain>
    </source>
</reference>
<keyword evidence="2" id="KW-1185">Reference proteome</keyword>
<name>A0A6J8CVW6_MYTCO</name>
<dbReference type="OrthoDB" id="2359729at2759"/>
<gene>
    <name evidence="1" type="ORF">MCOR_34206</name>
</gene>
<sequence length="206" mass="23220">MIVAARTFLYVFIETKPKRIMSILNLALQCVGLMRDKMSGEFEKKPNSNSGLSSLREFAEMSDDNRHEMTCAFMDQCTRNRAYFFCIKKCGDADCNICAPPRLPPDMFAKLHVLPDPFSGEDQHYKTFQEVYGTDTTEEHKPSSVTKTQTGHQIPCSPSAKTANTVQMTVTCVDCDKPRVIYSATKLNASEKIVCTLIHVVQFSRI</sequence>
<protein>
    <submittedName>
        <fullName evidence="1">Uncharacterized protein</fullName>
    </submittedName>
</protein>
<dbReference type="Proteomes" id="UP000507470">
    <property type="component" value="Unassembled WGS sequence"/>
</dbReference>
<organism evidence="1 2">
    <name type="scientific">Mytilus coruscus</name>
    <name type="common">Sea mussel</name>
    <dbReference type="NCBI Taxonomy" id="42192"/>
    <lineage>
        <taxon>Eukaryota</taxon>
        <taxon>Metazoa</taxon>
        <taxon>Spiralia</taxon>
        <taxon>Lophotrochozoa</taxon>
        <taxon>Mollusca</taxon>
        <taxon>Bivalvia</taxon>
        <taxon>Autobranchia</taxon>
        <taxon>Pteriomorphia</taxon>
        <taxon>Mytilida</taxon>
        <taxon>Mytiloidea</taxon>
        <taxon>Mytilidae</taxon>
        <taxon>Mytilinae</taxon>
        <taxon>Mytilus</taxon>
    </lineage>
</organism>
<evidence type="ECO:0000313" key="2">
    <source>
        <dbReference type="Proteomes" id="UP000507470"/>
    </source>
</evidence>
<dbReference type="EMBL" id="CACVKT020006152">
    <property type="protein sequence ID" value="CAC5399985.1"/>
    <property type="molecule type" value="Genomic_DNA"/>
</dbReference>
<dbReference type="AlphaFoldDB" id="A0A6J8CVW6"/>
<accession>A0A6J8CVW6</accession>
<evidence type="ECO:0000313" key="1">
    <source>
        <dbReference type="EMBL" id="CAC5399985.1"/>
    </source>
</evidence>
<proteinExistence type="predicted"/>